<evidence type="ECO:0000256" key="1">
    <source>
        <dbReference type="SAM" id="MobiDB-lite"/>
    </source>
</evidence>
<feature type="region of interest" description="Disordered" evidence="1">
    <location>
        <begin position="1"/>
        <end position="21"/>
    </location>
</feature>
<proteinExistence type="predicted"/>
<reference evidence="2" key="1">
    <citation type="submission" date="2018-06" db="EMBL/GenBank/DDBJ databases">
        <authorList>
            <person name="Zhirakovskaya E."/>
        </authorList>
    </citation>
    <scope>NUCLEOTIDE SEQUENCE</scope>
</reference>
<sequence length="119" mass="12936">MDITRLPSAPFARPVTAPTNTGARVGVSSAVESVDGVNDADSTERPARVVQGELLGRQRTRYQSTSAFVNERNLDQARPADQSAVSSFTSRSAIYQYANNIRPESLADLTQGRSVNYFI</sequence>
<name>A0A3B0Y2W8_9ZZZZ</name>
<protein>
    <submittedName>
        <fullName evidence="2">Uncharacterized protein</fullName>
    </submittedName>
</protein>
<accession>A0A3B0Y2W8</accession>
<gene>
    <name evidence="2" type="ORF">MNBD_GAMMA14-2467</name>
</gene>
<evidence type="ECO:0000313" key="2">
    <source>
        <dbReference type="EMBL" id="VAW74061.1"/>
    </source>
</evidence>
<organism evidence="2">
    <name type="scientific">hydrothermal vent metagenome</name>
    <dbReference type="NCBI Taxonomy" id="652676"/>
    <lineage>
        <taxon>unclassified sequences</taxon>
        <taxon>metagenomes</taxon>
        <taxon>ecological metagenomes</taxon>
    </lineage>
</organism>
<dbReference type="AlphaFoldDB" id="A0A3B0Y2W8"/>
<dbReference type="EMBL" id="UOFM01000085">
    <property type="protein sequence ID" value="VAW74061.1"/>
    <property type="molecule type" value="Genomic_DNA"/>
</dbReference>